<feature type="transmembrane region" description="Helical" evidence="1">
    <location>
        <begin position="15"/>
        <end position="38"/>
    </location>
</feature>
<sequence>MSTAESGTRNEEGSAIIEFLGLAVLLLIPSVWFLLAVAQIQAALYAAQGAADQAARIYVASEAAPQQAADYSRHAVDTTLSDYSIDPAQAQITRSCTTDCHSTGDVVRYQVQIRVPLPLVPEFGGWEHSLVTVTASSSALQGE</sequence>
<dbReference type="OrthoDB" id="4965440at2"/>
<keyword evidence="3" id="KW-1185">Reference proteome</keyword>
<organism evidence="2 3">
    <name type="scientific">Nesterenkonia alkaliphila</name>
    <dbReference type="NCBI Taxonomy" id="1463631"/>
    <lineage>
        <taxon>Bacteria</taxon>
        <taxon>Bacillati</taxon>
        <taxon>Actinomycetota</taxon>
        <taxon>Actinomycetes</taxon>
        <taxon>Micrococcales</taxon>
        <taxon>Micrococcaceae</taxon>
        <taxon>Nesterenkonia</taxon>
    </lineage>
</organism>
<evidence type="ECO:0000313" key="2">
    <source>
        <dbReference type="EMBL" id="MVT26173.1"/>
    </source>
</evidence>
<dbReference type="Proteomes" id="UP000460157">
    <property type="component" value="Unassembled WGS sequence"/>
</dbReference>
<dbReference type="AlphaFoldDB" id="A0A7K1UI73"/>
<reference evidence="2 3" key="1">
    <citation type="submission" date="2019-12" db="EMBL/GenBank/DDBJ databases">
        <title>Nesterenkonia muleiensis sp. nov., a novel actinobacterium isolated from sap of Populus euphratica.</title>
        <authorList>
            <person name="Wang R."/>
        </authorList>
    </citation>
    <scope>NUCLEOTIDE SEQUENCE [LARGE SCALE GENOMIC DNA]</scope>
    <source>
        <strain evidence="2 3">F10</strain>
    </source>
</reference>
<keyword evidence="1" id="KW-1133">Transmembrane helix</keyword>
<keyword evidence="1" id="KW-0472">Membrane</keyword>
<comment type="caution">
    <text evidence="2">The sequence shown here is derived from an EMBL/GenBank/DDBJ whole genome shotgun (WGS) entry which is preliminary data.</text>
</comment>
<keyword evidence="1" id="KW-0812">Transmembrane</keyword>
<proteinExistence type="predicted"/>
<gene>
    <name evidence="2" type="ORF">GNZ21_07350</name>
</gene>
<evidence type="ECO:0008006" key="4">
    <source>
        <dbReference type="Google" id="ProtNLM"/>
    </source>
</evidence>
<dbReference type="EMBL" id="WRPM01000051">
    <property type="protein sequence ID" value="MVT26173.1"/>
    <property type="molecule type" value="Genomic_DNA"/>
</dbReference>
<evidence type="ECO:0000313" key="3">
    <source>
        <dbReference type="Proteomes" id="UP000460157"/>
    </source>
</evidence>
<protein>
    <recommendedName>
        <fullName evidence="4">Pilus assembly protein</fullName>
    </recommendedName>
</protein>
<name>A0A7K1UI73_9MICC</name>
<evidence type="ECO:0000256" key="1">
    <source>
        <dbReference type="SAM" id="Phobius"/>
    </source>
</evidence>
<dbReference type="RefSeq" id="WP_157322861.1">
    <property type="nucleotide sequence ID" value="NZ_BMFX01000006.1"/>
</dbReference>
<accession>A0A7K1UI73</accession>